<reference evidence="1" key="1">
    <citation type="submission" date="2021-05" db="EMBL/GenBank/DDBJ databases">
        <authorList>
            <person name="Alioto T."/>
            <person name="Alioto T."/>
            <person name="Gomez Garrido J."/>
        </authorList>
    </citation>
    <scope>NUCLEOTIDE SEQUENCE</scope>
</reference>
<accession>A0A8D8HAB1</accession>
<dbReference type="EMBL" id="HBUE01203493">
    <property type="protein sequence ID" value="CAG6530876.1"/>
    <property type="molecule type" value="Transcribed_RNA"/>
</dbReference>
<name>A0A8D8HAB1_CULPI</name>
<organism evidence="1">
    <name type="scientific">Culex pipiens</name>
    <name type="common">House mosquito</name>
    <dbReference type="NCBI Taxonomy" id="7175"/>
    <lineage>
        <taxon>Eukaryota</taxon>
        <taxon>Metazoa</taxon>
        <taxon>Ecdysozoa</taxon>
        <taxon>Arthropoda</taxon>
        <taxon>Hexapoda</taxon>
        <taxon>Insecta</taxon>
        <taxon>Pterygota</taxon>
        <taxon>Neoptera</taxon>
        <taxon>Endopterygota</taxon>
        <taxon>Diptera</taxon>
        <taxon>Nematocera</taxon>
        <taxon>Culicoidea</taxon>
        <taxon>Culicidae</taxon>
        <taxon>Culicinae</taxon>
        <taxon>Culicini</taxon>
        <taxon>Culex</taxon>
        <taxon>Culex</taxon>
    </lineage>
</organism>
<protein>
    <submittedName>
        <fullName evidence="1">(northern house mosquito) hypothetical protein</fullName>
    </submittedName>
</protein>
<dbReference type="EMBL" id="HBUE01309711">
    <property type="protein sequence ID" value="CAG6582717.1"/>
    <property type="molecule type" value="Transcribed_RNA"/>
</dbReference>
<dbReference type="AlphaFoldDB" id="A0A8D8HAB1"/>
<evidence type="ECO:0000313" key="1">
    <source>
        <dbReference type="EMBL" id="CAG6530876.1"/>
    </source>
</evidence>
<proteinExistence type="predicted"/>
<sequence>MHVGTGAARVTVGPVYPTAADAEVMKLTWAGCFGCLLARPGSCLPIDVMIVHNLRVRRFFDDEPYDLVIDDDDGGVERTGSRCRCTPWLRVVGQSLDSVVLLVEHGRP</sequence>